<proteinExistence type="predicted"/>
<reference evidence="2 3" key="1">
    <citation type="journal article" date="2019" name="New Phytol.">
        <title>Comparative genomics reveals unique wood-decay strategies and fruiting body development in the Schizophyllaceae.</title>
        <authorList>
            <person name="Almasi E."/>
            <person name="Sahu N."/>
            <person name="Krizsan K."/>
            <person name="Balint B."/>
            <person name="Kovacs G.M."/>
            <person name="Kiss B."/>
            <person name="Cseklye J."/>
            <person name="Drula E."/>
            <person name="Henrissat B."/>
            <person name="Nagy I."/>
            <person name="Chovatia M."/>
            <person name="Adam C."/>
            <person name="LaButti K."/>
            <person name="Lipzen A."/>
            <person name="Riley R."/>
            <person name="Grigoriev I.V."/>
            <person name="Nagy L.G."/>
        </authorList>
    </citation>
    <scope>NUCLEOTIDE SEQUENCE [LARGE SCALE GENOMIC DNA]</scope>
    <source>
        <strain evidence="2 3">NL-1724</strain>
    </source>
</reference>
<dbReference type="EMBL" id="VDMD01000072">
    <property type="protein sequence ID" value="TRM56337.1"/>
    <property type="molecule type" value="Genomic_DNA"/>
</dbReference>
<evidence type="ECO:0000256" key="1">
    <source>
        <dbReference type="SAM" id="MobiDB-lite"/>
    </source>
</evidence>
<accession>A0A550BUW6</accession>
<keyword evidence="3" id="KW-1185">Reference proteome</keyword>
<evidence type="ECO:0000313" key="2">
    <source>
        <dbReference type="EMBL" id="TRM56337.1"/>
    </source>
</evidence>
<gene>
    <name evidence="2" type="ORF">BD626DRAFT_575800</name>
</gene>
<feature type="region of interest" description="Disordered" evidence="1">
    <location>
        <begin position="24"/>
        <end position="43"/>
    </location>
</feature>
<dbReference type="AlphaFoldDB" id="A0A550BUW6"/>
<dbReference type="Proteomes" id="UP000320762">
    <property type="component" value="Unassembled WGS sequence"/>
</dbReference>
<comment type="caution">
    <text evidence="2">The sequence shown here is derived from an EMBL/GenBank/DDBJ whole genome shotgun (WGS) entry which is preliminary data.</text>
</comment>
<dbReference type="OrthoDB" id="3270804at2759"/>
<sequence length="198" mass="20406">MSQPLTEDADSAFQFVELHGGVASLAEQRAPSPTPTEPADDIDIKSEDDAAFVKAEDDLTDTAIAMDTTDDGLAATAGGDGLDHAATAANPAVGVAPPAAAPTVTGAAYCLDPMENRAGVAFGVVPVGDLVPGNMSLMEGKYYAVARGRFIGVFDDSSMHTMAVGRVSNPISHCPKSLGAALSWFNTKRVMGYCEVVN</sequence>
<name>A0A550BUW6_9AGAR</name>
<protein>
    <submittedName>
        <fullName evidence="2">Uncharacterized protein</fullName>
    </submittedName>
</protein>
<evidence type="ECO:0000313" key="3">
    <source>
        <dbReference type="Proteomes" id="UP000320762"/>
    </source>
</evidence>
<organism evidence="2 3">
    <name type="scientific">Schizophyllum amplum</name>
    <dbReference type="NCBI Taxonomy" id="97359"/>
    <lineage>
        <taxon>Eukaryota</taxon>
        <taxon>Fungi</taxon>
        <taxon>Dikarya</taxon>
        <taxon>Basidiomycota</taxon>
        <taxon>Agaricomycotina</taxon>
        <taxon>Agaricomycetes</taxon>
        <taxon>Agaricomycetidae</taxon>
        <taxon>Agaricales</taxon>
        <taxon>Schizophyllaceae</taxon>
        <taxon>Schizophyllum</taxon>
    </lineage>
</organism>